<evidence type="ECO:0000313" key="2">
    <source>
        <dbReference type="Proteomes" id="UP000693970"/>
    </source>
</evidence>
<name>A0A9K3PLN9_9STRA</name>
<dbReference type="EMBL" id="JAGRRH010000017">
    <property type="protein sequence ID" value="KAG7351883.1"/>
    <property type="molecule type" value="Genomic_DNA"/>
</dbReference>
<dbReference type="Proteomes" id="UP000693970">
    <property type="component" value="Unassembled WGS sequence"/>
</dbReference>
<accession>A0A9K3PLN9</accession>
<organism evidence="1 2">
    <name type="scientific">Nitzschia inconspicua</name>
    <dbReference type="NCBI Taxonomy" id="303405"/>
    <lineage>
        <taxon>Eukaryota</taxon>
        <taxon>Sar</taxon>
        <taxon>Stramenopiles</taxon>
        <taxon>Ochrophyta</taxon>
        <taxon>Bacillariophyta</taxon>
        <taxon>Bacillariophyceae</taxon>
        <taxon>Bacillariophycidae</taxon>
        <taxon>Bacillariales</taxon>
        <taxon>Bacillariaceae</taxon>
        <taxon>Nitzschia</taxon>
    </lineage>
</organism>
<gene>
    <name evidence="1" type="ORF">IV203_007931</name>
</gene>
<comment type="caution">
    <text evidence="1">The sequence shown here is derived from an EMBL/GenBank/DDBJ whole genome shotgun (WGS) entry which is preliminary data.</text>
</comment>
<evidence type="ECO:0000313" key="1">
    <source>
        <dbReference type="EMBL" id="KAG7351883.1"/>
    </source>
</evidence>
<reference evidence="1" key="2">
    <citation type="submission" date="2021-04" db="EMBL/GenBank/DDBJ databases">
        <authorList>
            <person name="Podell S."/>
        </authorList>
    </citation>
    <scope>NUCLEOTIDE SEQUENCE</scope>
    <source>
        <strain evidence="1">Hildebrandi</strain>
    </source>
</reference>
<proteinExistence type="predicted"/>
<keyword evidence="2" id="KW-1185">Reference proteome</keyword>
<dbReference type="AlphaFoldDB" id="A0A9K3PLN9"/>
<protein>
    <submittedName>
        <fullName evidence="1">Uncharacterized protein</fullName>
    </submittedName>
</protein>
<reference evidence="1" key="1">
    <citation type="journal article" date="2021" name="Sci. Rep.">
        <title>Diploid genomic architecture of Nitzschia inconspicua, an elite biomass production diatom.</title>
        <authorList>
            <person name="Oliver A."/>
            <person name="Podell S."/>
            <person name="Pinowska A."/>
            <person name="Traller J.C."/>
            <person name="Smith S.R."/>
            <person name="McClure R."/>
            <person name="Beliaev A."/>
            <person name="Bohutskyi P."/>
            <person name="Hill E.A."/>
            <person name="Rabines A."/>
            <person name="Zheng H."/>
            <person name="Allen L.Z."/>
            <person name="Kuo A."/>
            <person name="Grigoriev I.V."/>
            <person name="Allen A.E."/>
            <person name="Hazlebeck D."/>
            <person name="Allen E.E."/>
        </authorList>
    </citation>
    <scope>NUCLEOTIDE SEQUENCE</scope>
    <source>
        <strain evidence="1">Hildebrandi</strain>
    </source>
</reference>
<sequence>MSVIVSLLVHPRRAASGCLYLSFLAVVTCFTVKCMYHGMMNVVSVDVLSKATDGVIKVTVTGTANNTCEMDVSDSKEAKSTQFNVPIFYSLDLGQNNNNNNTKIIQYDQMVHQLGLRNVEWHQSIYINGREQPFQDIPNRSEVAALPPRDDFVVLHQLWEFCHQKTHGNSWVVFLTSQDLSIDPQKSAQLLRIMTKGALSKECSIDILPEASMNCNVCSTRFSPFPYPHSPSNIWSAQCSYIQELVDPLVFDTQIKTVNKVSPYATQGNKKCFGSSEQAASHWVYSHPRATPCDLYTEPNFQWTTQPGPFPNLRSDDSAFLLKAAPRFPLAQWRDDGCFNADQVVKGFALNQRRFEYQSIYPDVSSSTAAASAPPPQLNHDWWGWKLWTDTDSLAKFDWNQSLVATGTDITWVPVPESRRMEWNASRMVPPLHHCIVGGCRRGGQHLQSTAALFLEPTRSGETVFGLSHILEELHTSKLRDKLGHESVCTLWFVGDSTSSDTAIAAVCSLISGLGFKLVRCRNDIIGAQWYGDDNTYCQNMNLNDPHMDTNLTTPVAYFDLEREASAGPCPTVRIKFTWGDSKRAGSMPLSSKLKGSTLPDEYGLVLPGWGVHCNDGNCMREYMKNIFQPALSALSTKNYQFLWREHEPQHFANNPGGIFYPGGRFGDICGPLPNESFDNFRNEIAEEFLTSNNLVGNGDNQVRGIVRIFEALKPIWGLHNQRKNDCTHYCFSPWRLELTWDGIYRAMRGETSS</sequence>